<keyword evidence="3" id="KW-0812">Transmembrane</keyword>
<dbReference type="Proteomes" id="UP000054618">
    <property type="component" value="Unassembled WGS sequence"/>
</dbReference>
<evidence type="ECO:0000256" key="1">
    <source>
        <dbReference type="SAM" id="Coils"/>
    </source>
</evidence>
<evidence type="ECO:0000313" key="4">
    <source>
        <dbReference type="EMBL" id="KTD45441.1"/>
    </source>
</evidence>
<feature type="coiled-coil region" evidence="1">
    <location>
        <begin position="153"/>
        <end position="208"/>
    </location>
</feature>
<feature type="region of interest" description="Disordered" evidence="2">
    <location>
        <begin position="79"/>
        <end position="99"/>
    </location>
</feature>
<keyword evidence="3" id="KW-0472">Membrane</keyword>
<proteinExistence type="predicted"/>
<dbReference type="NCBIfam" id="NF038218">
    <property type="entry name" value="IcmG_DotF_IVB"/>
    <property type="match status" value="1"/>
</dbReference>
<protein>
    <submittedName>
        <fullName evidence="4">Protein IcmG (DotF)</fullName>
    </submittedName>
</protein>
<feature type="region of interest" description="Disordered" evidence="2">
    <location>
        <begin position="114"/>
        <end position="148"/>
    </location>
</feature>
<keyword evidence="5" id="KW-1185">Reference proteome</keyword>
<dbReference type="AlphaFoldDB" id="A0A0W0XL82"/>
<feature type="compositionally biased region" description="Polar residues" evidence="2">
    <location>
        <begin position="83"/>
        <end position="98"/>
    </location>
</feature>
<feature type="compositionally biased region" description="Low complexity" evidence="2">
    <location>
        <begin position="114"/>
        <end position="147"/>
    </location>
</feature>
<evidence type="ECO:0000256" key="2">
    <source>
        <dbReference type="SAM" id="MobiDB-lite"/>
    </source>
</evidence>
<sequence length="294" mass="31618">MADNYQGNDEYEFTDLDALEPETIDSDESQQSSTATKKKPSDIGQANVKRNALIAIAVIVVAMLGYKFLGSFFTSKPKAVDSSEPQVSTAPAVNTSTTPVQQQPVVVDQEPAIPTTATTTPDTTTTTTTSTTEVTPASSDTSSATDPQVNQKLSALELSQQNLRSEVNSLSEQLGGVNTSITELTNKINSLNQMITSMAQKVEEQSNQITVLTVRTQPKKVVKQVVRQVAPRNIYYIQAVIPGRAWLIGTNGSTLTVREGTNIAGYGVVRLIDPHQGRIVTSSGQVIRFSPQDS</sequence>
<feature type="region of interest" description="Disordered" evidence="2">
    <location>
        <begin position="1"/>
        <end position="43"/>
    </location>
</feature>
<evidence type="ECO:0000313" key="5">
    <source>
        <dbReference type="Proteomes" id="UP000054618"/>
    </source>
</evidence>
<gene>
    <name evidence="4" type="ORF">Lqui_2912</name>
</gene>
<reference evidence="4 5" key="1">
    <citation type="submission" date="2015-11" db="EMBL/GenBank/DDBJ databases">
        <title>Genomic analysis of 38 Legionella species identifies large and diverse effector repertoires.</title>
        <authorList>
            <person name="Burstein D."/>
            <person name="Amaro F."/>
            <person name="Zusman T."/>
            <person name="Lifshitz Z."/>
            <person name="Cohen O."/>
            <person name="Gilbert J.A."/>
            <person name="Pupko T."/>
            <person name="Shuman H.A."/>
            <person name="Segal G."/>
        </authorList>
    </citation>
    <scope>NUCLEOTIDE SEQUENCE [LARGE SCALE GENOMIC DNA]</scope>
    <source>
        <strain evidence="4 5">CDC#1442-AUS-E</strain>
    </source>
</reference>
<organism evidence="4 5">
    <name type="scientific">Legionella quinlivanii</name>
    <dbReference type="NCBI Taxonomy" id="45073"/>
    <lineage>
        <taxon>Bacteria</taxon>
        <taxon>Pseudomonadati</taxon>
        <taxon>Pseudomonadota</taxon>
        <taxon>Gammaproteobacteria</taxon>
        <taxon>Legionellales</taxon>
        <taxon>Legionellaceae</taxon>
        <taxon>Legionella</taxon>
    </lineage>
</organism>
<dbReference type="Gene3D" id="6.10.280.220">
    <property type="match status" value="1"/>
</dbReference>
<dbReference type="STRING" id="45073.Lqui_2912"/>
<keyword evidence="3" id="KW-1133">Transmembrane helix</keyword>
<keyword evidence="1" id="KW-0175">Coiled coil</keyword>
<evidence type="ECO:0000256" key="3">
    <source>
        <dbReference type="SAM" id="Phobius"/>
    </source>
</evidence>
<comment type="caution">
    <text evidence="4">The sequence shown here is derived from an EMBL/GenBank/DDBJ whole genome shotgun (WGS) entry which is preliminary data.</text>
</comment>
<feature type="transmembrane region" description="Helical" evidence="3">
    <location>
        <begin position="52"/>
        <end position="69"/>
    </location>
</feature>
<dbReference type="OrthoDB" id="5622044at2"/>
<dbReference type="RefSeq" id="WP_058508965.1">
    <property type="nucleotide sequence ID" value="NZ_CAAAIK010000017.1"/>
</dbReference>
<dbReference type="PATRIC" id="fig|45073.5.peg.3090"/>
<dbReference type="EMBL" id="LNYS01000025">
    <property type="protein sequence ID" value="KTD45441.1"/>
    <property type="molecule type" value="Genomic_DNA"/>
</dbReference>
<accession>A0A0W0XL82</accession>
<feature type="compositionally biased region" description="Acidic residues" evidence="2">
    <location>
        <begin position="9"/>
        <end position="28"/>
    </location>
</feature>
<name>A0A0W0XL82_9GAMM</name>